<protein>
    <submittedName>
        <fullName evidence="2">Uncharacterized protein</fullName>
    </submittedName>
</protein>
<feature type="compositionally biased region" description="Polar residues" evidence="1">
    <location>
        <begin position="75"/>
        <end position="84"/>
    </location>
</feature>
<dbReference type="RefSeq" id="WP_303541675.1">
    <property type="nucleotide sequence ID" value="NZ_JAUOTP010000003.1"/>
</dbReference>
<proteinExistence type="predicted"/>
<name>A0ABT8Y848_9SPHN</name>
<evidence type="ECO:0000313" key="3">
    <source>
        <dbReference type="Proteomes" id="UP001169764"/>
    </source>
</evidence>
<sequence length="156" mass="17693">MMQEAMKFAKFDALKSQGQTTDLPGSYDTILQDRGGMRSWLYDHDLWFRAQSVNTFSYDVAKGKSSKDPHVFSGQKPTGGTSNEARMSWKFAGTDEDVTQLNVGFQVSGVTLASARTVQGLLRPRRHFIDPVRQHASGDRWLRNEPAQLYRHLRRG</sequence>
<keyword evidence="3" id="KW-1185">Reference proteome</keyword>
<organism evidence="2 3">
    <name type="scientific">Sphingomonas natans</name>
    <dbReference type="NCBI Taxonomy" id="3063330"/>
    <lineage>
        <taxon>Bacteria</taxon>
        <taxon>Pseudomonadati</taxon>
        <taxon>Pseudomonadota</taxon>
        <taxon>Alphaproteobacteria</taxon>
        <taxon>Sphingomonadales</taxon>
        <taxon>Sphingomonadaceae</taxon>
        <taxon>Sphingomonas</taxon>
    </lineage>
</organism>
<evidence type="ECO:0000256" key="1">
    <source>
        <dbReference type="SAM" id="MobiDB-lite"/>
    </source>
</evidence>
<evidence type="ECO:0000313" key="2">
    <source>
        <dbReference type="EMBL" id="MDO6414485.1"/>
    </source>
</evidence>
<reference evidence="2" key="1">
    <citation type="submission" date="2023-07" db="EMBL/GenBank/DDBJ databases">
        <authorList>
            <person name="Kim M."/>
        </authorList>
    </citation>
    <scope>NUCLEOTIDE SEQUENCE</scope>
    <source>
        <strain evidence="2">BIUV-7</strain>
    </source>
</reference>
<comment type="caution">
    <text evidence="2">The sequence shown here is derived from an EMBL/GenBank/DDBJ whole genome shotgun (WGS) entry which is preliminary data.</text>
</comment>
<feature type="region of interest" description="Disordered" evidence="1">
    <location>
        <begin position="63"/>
        <end position="84"/>
    </location>
</feature>
<dbReference type="EMBL" id="JAUOTP010000003">
    <property type="protein sequence ID" value="MDO6414485.1"/>
    <property type="molecule type" value="Genomic_DNA"/>
</dbReference>
<gene>
    <name evidence="2" type="ORF">Q4F19_08845</name>
</gene>
<accession>A0ABT8Y848</accession>
<dbReference type="Proteomes" id="UP001169764">
    <property type="component" value="Unassembled WGS sequence"/>
</dbReference>